<name>A0A9W9K9T6_9EURO</name>
<evidence type="ECO:0000313" key="3">
    <source>
        <dbReference type="Proteomes" id="UP001149074"/>
    </source>
</evidence>
<feature type="region of interest" description="Disordered" evidence="1">
    <location>
        <begin position="1"/>
        <end position="64"/>
    </location>
</feature>
<feature type="compositionally biased region" description="Basic and acidic residues" evidence="1">
    <location>
        <begin position="1"/>
        <end position="25"/>
    </location>
</feature>
<keyword evidence="3" id="KW-1185">Reference proteome</keyword>
<accession>A0A9W9K9T6</accession>
<evidence type="ECO:0000256" key="1">
    <source>
        <dbReference type="SAM" id="MobiDB-lite"/>
    </source>
</evidence>
<reference evidence="2" key="1">
    <citation type="submission" date="2022-11" db="EMBL/GenBank/DDBJ databases">
        <authorList>
            <person name="Petersen C."/>
        </authorList>
    </citation>
    <scope>NUCLEOTIDE SEQUENCE</scope>
    <source>
        <strain evidence="2">IBT 30761</strain>
    </source>
</reference>
<dbReference type="EMBL" id="JAPQKI010000005">
    <property type="protein sequence ID" value="KAJ5098278.1"/>
    <property type="molecule type" value="Genomic_DNA"/>
</dbReference>
<evidence type="ECO:0000313" key="2">
    <source>
        <dbReference type="EMBL" id="KAJ5098278.1"/>
    </source>
</evidence>
<reference evidence="2" key="2">
    <citation type="journal article" date="2023" name="IMA Fungus">
        <title>Comparative genomic study of the Penicillium genus elucidates a diverse pangenome and 15 lateral gene transfer events.</title>
        <authorList>
            <person name="Petersen C."/>
            <person name="Sorensen T."/>
            <person name="Nielsen M.R."/>
            <person name="Sondergaard T.E."/>
            <person name="Sorensen J.L."/>
            <person name="Fitzpatrick D.A."/>
            <person name="Frisvad J.C."/>
            <person name="Nielsen K.L."/>
        </authorList>
    </citation>
    <scope>NUCLEOTIDE SEQUENCE</scope>
    <source>
        <strain evidence="2">IBT 30761</strain>
    </source>
</reference>
<sequence>MFMKGSDKDTDRITPDGGRDQRPVADEAETSKPGQEGSISLEEANPGERQRTTPRPRQRATSVTDRTFWMWLITLLRTGSRMPN</sequence>
<protein>
    <submittedName>
        <fullName evidence="2">Uncharacterized protein</fullName>
    </submittedName>
</protein>
<dbReference type="RefSeq" id="XP_056473932.1">
    <property type="nucleotide sequence ID" value="XM_056617773.1"/>
</dbReference>
<proteinExistence type="predicted"/>
<comment type="caution">
    <text evidence="2">The sequence shown here is derived from an EMBL/GenBank/DDBJ whole genome shotgun (WGS) entry which is preliminary data.</text>
</comment>
<dbReference type="GeneID" id="81356752"/>
<dbReference type="AlphaFoldDB" id="A0A9W9K9T6"/>
<dbReference type="Proteomes" id="UP001149074">
    <property type="component" value="Unassembled WGS sequence"/>
</dbReference>
<gene>
    <name evidence="2" type="ORF">N7532_005279</name>
</gene>
<organism evidence="2 3">
    <name type="scientific">Penicillium argentinense</name>
    <dbReference type="NCBI Taxonomy" id="1131581"/>
    <lineage>
        <taxon>Eukaryota</taxon>
        <taxon>Fungi</taxon>
        <taxon>Dikarya</taxon>
        <taxon>Ascomycota</taxon>
        <taxon>Pezizomycotina</taxon>
        <taxon>Eurotiomycetes</taxon>
        <taxon>Eurotiomycetidae</taxon>
        <taxon>Eurotiales</taxon>
        <taxon>Aspergillaceae</taxon>
        <taxon>Penicillium</taxon>
    </lineage>
</organism>